<feature type="transmembrane region" description="Helical" evidence="7">
    <location>
        <begin position="160"/>
        <end position="177"/>
    </location>
</feature>
<dbReference type="EMBL" id="LAYC01000003">
    <property type="protein sequence ID" value="KYK54071.1"/>
    <property type="molecule type" value="Genomic_DNA"/>
</dbReference>
<dbReference type="InParanoid" id="A0A151GAG8"/>
<evidence type="ECO:0000256" key="4">
    <source>
        <dbReference type="ARBA" id="ARBA00022989"/>
    </source>
</evidence>
<feature type="transmembrane region" description="Helical" evidence="7">
    <location>
        <begin position="203"/>
        <end position="224"/>
    </location>
</feature>
<organism evidence="8 9">
    <name type="scientific">Drechmeria coniospora</name>
    <name type="common">Nematophagous fungus</name>
    <name type="synonym">Meria coniospora</name>
    <dbReference type="NCBI Taxonomy" id="98403"/>
    <lineage>
        <taxon>Eukaryota</taxon>
        <taxon>Fungi</taxon>
        <taxon>Dikarya</taxon>
        <taxon>Ascomycota</taxon>
        <taxon>Pezizomycotina</taxon>
        <taxon>Sordariomycetes</taxon>
        <taxon>Hypocreomycetidae</taxon>
        <taxon>Hypocreales</taxon>
        <taxon>Ophiocordycipitaceae</taxon>
        <taxon>Drechmeria</taxon>
    </lineage>
</organism>
<dbReference type="PANTHER" id="PTHR43791:SF59">
    <property type="entry name" value="TRANSPORTER, PUTATIVE (AFU_ORTHOLOGUE AFUA_1G06550)-RELATED"/>
    <property type="match status" value="1"/>
</dbReference>
<dbReference type="PANTHER" id="PTHR43791">
    <property type="entry name" value="PERMEASE-RELATED"/>
    <property type="match status" value="1"/>
</dbReference>
<reference evidence="8 9" key="1">
    <citation type="journal article" date="2016" name="Sci. Rep.">
        <title>Insights into Adaptations to a Near-Obligate Nematode Endoparasitic Lifestyle from the Finished Genome of Drechmeria coniospora.</title>
        <authorList>
            <person name="Zhang L."/>
            <person name="Zhou Z."/>
            <person name="Guo Q."/>
            <person name="Fokkens L."/>
            <person name="Miskei M."/>
            <person name="Pocsi I."/>
            <person name="Zhang W."/>
            <person name="Chen M."/>
            <person name="Wang L."/>
            <person name="Sun Y."/>
            <person name="Donzelli B.G."/>
            <person name="Gibson D.M."/>
            <person name="Nelson D.R."/>
            <person name="Luo J.G."/>
            <person name="Rep M."/>
            <person name="Liu H."/>
            <person name="Yang S."/>
            <person name="Wang J."/>
            <person name="Krasnoff S.B."/>
            <person name="Xu Y."/>
            <person name="Molnar I."/>
            <person name="Lin M."/>
        </authorList>
    </citation>
    <scope>NUCLEOTIDE SEQUENCE [LARGE SCALE GENOMIC DNA]</scope>
    <source>
        <strain evidence="8 9">ARSEF 6962</strain>
    </source>
</reference>
<protein>
    <recommendedName>
        <fullName evidence="10">Major facilitator superfamily (MFS) profile domain-containing protein</fullName>
    </recommendedName>
</protein>
<dbReference type="Pfam" id="PF07690">
    <property type="entry name" value="MFS_1"/>
    <property type="match status" value="1"/>
</dbReference>
<dbReference type="Gene3D" id="1.20.1250.20">
    <property type="entry name" value="MFS general substrate transporter like domains"/>
    <property type="match status" value="1"/>
</dbReference>
<evidence type="ECO:0000256" key="3">
    <source>
        <dbReference type="ARBA" id="ARBA00022692"/>
    </source>
</evidence>
<evidence type="ECO:0000256" key="6">
    <source>
        <dbReference type="SAM" id="MobiDB-lite"/>
    </source>
</evidence>
<name>A0A151GAG8_DRECN</name>
<feature type="transmembrane region" description="Helical" evidence="7">
    <location>
        <begin position="255"/>
        <end position="276"/>
    </location>
</feature>
<keyword evidence="2" id="KW-0813">Transport</keyword>
<dbReference type="InterPro" id="IPR036259">
    <property type="entry name" value="MFS_trans_sf"/>
</dbReference>
<feature type="compositionally biased region" description="Low complexity" evidence="6">
    <location>
        <begin position="87"/>
        <end position="99"/>
    </location>
</feature>
<proteinExistence type="predicted"/>
<dbReference type="AlphaFoldDB" id="A0A151GAG8"/>
<dbReference type="Proteomes" id="UP000076580">
    <property type="component" value="Chromosome 03"/>
</dbReference>
<evidence type="ECO:0000313" key="8">
    <source>
        <dbReference type="EMBL" id="KYK54071.1"/>
    </source>
</evidence>
<dbReference type="GeneID" id="63718670"/>
<keyword evidence="4 7" id="KW-1133">Transmembrane helix</keyword>
<sequence>MRGRRQANEARFADGTVRLVRRLPKLRRRRKPSSPHVIDFWPACHSPSAAGAAWEPPRERELPRTPTWPLARDPTTASAAMPPTLFSRPSGSPPASSSGYQPLSQDDADDMAREGDAAVETDGTPAPTDAAAAMLVKLGRAPDEPLSVSSADDARILRRVDVALLPLMLAVYFLQALDKATLSYSSLFGLIDDTHLVGDQFSWLGSVVFVAQLVMQLPLSWALVKLPVGRFMSLMVLGWGLTLTAMTWARDFPQLLVARFFLGAFEASVGPSFVAITQMWWRRRFVVVVVVVVVVAAAPAAAADDLLPPRG</sequence>
<feature type="region of interest" description="Disordered" evidence="6">
    <location>
        <begin position="48"/>
        <end position="126"/>
    </location>
</feature>
<dbReference type="RefSeq" id="XP_040653423.1">
    <property type="nucleotide sequence ID" value="XM_040803319.1"/>
</dbReference>
<keyword evidence="5 7" id="KW-0472">Membrane</keyword>
<evidence type="ECO:0000313" key="9">
    <source>
        <dbReference type="Proteomes" id="UP000076580"/>
    </source>
</evidence>
<accession>A0A151GAG8</accession>
<gene>
    <name evidence="8" type="ORF">DCS_06027</name>
</gene>
<dbReference type="STRING" id="98403.A0A151GAG8"/>
<dbReference type="SUPFAM" id="SSF103473">
    <property type="entry name" value="MFS general substrate transporter"/>
    <property type="match status" value="1"/>
</dbReference>
<dbReference type="GO" id="GO:0022857">
    <property type="term" value="F:transmembrane transporter activity"/>
    <property type="evidence" value="ECO:0007669"/>
    <property type="project" value="InterPro"/>
</dbReference>
<comment type="subcellular location">
    <subcellularLocation>
        <location evidence="1">Membrane</location>
        <topology evidence="1">Multi-pass membrane protein</topology>
    </subcellularLocation>
</comment>
<keyword evidence="9" id="KW-1185">Reference proteome</keyword>
<evidence type="ECO:0000256" key="1">
    <source>
        <dbReference type="ARBA" id="ARBA00004141"/>
    </source>
</evidence>
<keyword evidence="3 7" id="KW-0812">Transmembrane</keyword>
<feature type="transmembrane region" description="Helical" evidence="7">
    <location>
        <begin position="231"/>
        <end position="249"/>
    </location>
</feature>
<feature type="transmembrane region" description="Helical" evidence="7">
    <location>
        <begin position="285"/>
        <end position="303"/>
    </location>
</feature>
<comment type="caution">
    <text evidence="8">The sequence shown here is derived from an EMBL/GenBank/DDBJ whole genome shotgun (WGS) entry which is preliminary data.</text>
</comment>
<evidence type="ECO:0008006" key="10">
    <source>
        <dbReference type="Google" id="ProtNLM"/>
    </source>
</evidence>
<evidence type="ECO:0000256" key="7">
    <source>
        <dbReference type="SAM" id="Phobius"/>
    </source>
</evidence>
<evidence type="ECO:0000256" key="5">
    <source>
        <dbReference type="ARBA" id="ARBA00023136"/>
    </source>
</evidence>
<evidence type="ECO:0000256" key="2">
    <source>
        <dbReference type="ARBA" id="ARBA00022448"/>
    </source>
</evidence>
<dbReference type="InterPro" id="IPR011701">
    <property type="entry name" value="MFS"/>
</dbReference>
<dbReference type="GO" id="GO:0016020">
    <property type="term" value="C:membrane"/>
    <property type="evidence" value="ECO:0007669"/>
    <property type="project" value="UniProtKB-SubCell"/>
</dbReference>